<dbReference type="Pfam" id="PF01965">
    <property type="entry name" value="DJ-1_PfpI"/>
    <property type="match status" value="1"/>
</dbReference>
<dbReference type="AlphaFoldDB" id="A0A1W1I6Q0"/>
<accession>A0A1W1I6Q0</accession>
<dbReference type="GO" id="GO:0003700">
    <property type="term" value="F:DNA-binding transcription factor activity"/>
    <property type="evidence" value="ECO:0007669"/>
    <property type="project" value="InterPro"/>
</dbReference>
<proteinExistence type="predicted"/>
<dbReference type="Gene3D" id="3.40.50.880">
    <property type="match status" value="1"/>
</dbReference>
<dbReference type="PROSITE" id="PS01124">
    <property type="entry name" value="HTH_ARAC_FAMILY_2"/>
    <property type="match status" value="1"/>
</dbReference>
<evidence type="ECO:0000259" key="3">
    <source>
        <dbReference type="PROSITE" id="PS01124"/>
    </source>
</evidence>
<dbReference type="Pfam" id="PF12833">
    <property type="entry name" value="HTH_18"/>
    <property type="match status" value="1"/>
</dbReference>
<evidence type="ECO:0000256" key="1">
    <source>
        <dbReference type="ARBA" id="ARBA00023015"/>
    </source>
</evidence>
<feature type="domain" description="HTH araC/xylS-type" evidence="3">
    <location>
        <begin position="234"/>
        <end position="336"/>
    </location>
</feature>
<dbReference type="SUPFAM" id="SSF46689">
    <property type="entry name" value="Homeodomain-like"/>
    <property type="match status" value="1"/>
</dbReference>
<dbReference type="SMART" id="SM00342">
    <property type="entry name" value="HTH_ARAC"/>
    <property type="match status" value="1"/>
</dbReference>
<dbReference type="InterPro" id="IPR002818">
    <property type="entry name" value="DJ-1/PfpI"/>
</dbReference>
<keyword evidence="1" id="KW-0805">Transcription regulation</keyword>
<evidence type="ECO:0000256" key="2">
    <source>
        <dbReference type="ARBA" id="ARBA00023163"/>
    </source>
</evidence>
<dbReference type="SUPFAM" id="SSF52317">
    <property type="entry name" value="Class I glutamine amidotransferase-like"/>
    <property type="match status" value="1"/>
</dbReference>
<dbReference type="InterPro" id="IPR029062">
    <property type="entry name" value="Class_I_gatase-like"/>
</dbReference>
<gene>
    <name evidence="4" type="ORF">NSJP_2541</name>
</gene>
<dbReference type="GO" id="GO:0043565">
    <property type="term" value="F:sequence-specific DNA binding"/>
    <property type="evidence" value="ECO:0007669"/>
    <property type="project" value="InterPro"/>
</dbReference>
<dbReference type="Proteomes" id="UP000192042">
    <property type="component" value="Chromosome I"/>
</dbReference>
<dbReference type="PANTHER" id="PTHR43130">
    <property type="entry name" value="ARAC-FAMILY TRANSCRIPTIONAL REGULATOR"/>
    <property type="match status" value="1"/>
</dbReference>
<sequence>MAAAQKSGETQVDVLIVAVPETAGSALYGMLDVLKAAGSVWETLTRQGDGKSFFNVRIVAPKRKAFVCGNGIPVRPDCVIADEPKALIVILPELWLGPDEDIRDRYPTLMAWLRRAYKQGAFLYSACSGAVMLAATGLLDGCSATSHWAYQDLFRRRYPNVQFHPEPNLVIADRDGRIVTAGGTTSWHDLAIHIIARHANPGEALRIAKVYLLKWHGEGQLPYAPLSRISPHADSVVRECQRQLDRRYRESDVIQQIVEKARIPERTLKRRFKAATGITFIEYVQNLRIEEAKRLLETTGMNTEEIGPAVGYEDYSFFNRLFRRLTGLTPARYRRMFQPVLDGFSVSRTEGGVKSAGFSTRRRSVLH</sequence>
<evidence type="ECO:0000313" key="4">
    <source>
        <dbReference type="EMBL" id="SLM48708.1"/>
    </source>
</evidence>
<organism evidence="4 5">
    <name type="scientific">Nitrospira japonica</name>
    <dbReference type="NCBI Taxonomy" id="1325564"/>
    <lineage>
        <taxon>Bacteria</taxon>
        <taxon>Pseudomonadati</taxon>
        <taxon>Nitrospirota</taxon>
        <taxon>Nitrospiria</taxon>
        <taxon>Nitrospirales</taxon>
        <taxon>Nitrospiraceae</taxon>
        <taxon>Nitrospira</taxon>
    </lineage>
</organism>
<dbReference type="EMBL" id="LT828648">
    <property type="protein sequence ID" value="SLM48708.1"/>
    <property type="molecule type" value="Genomic_DNA"/>
</dbReference>
<dbReference type="RefSeq" id="WP_080887048.1">
    <property type="nucleotide sequence ID" value="NZ_LT828648.1"/>
</dbReference>
<dbReference type="STRING" id="1325564.NSJP_2541"/>
<dbReference type="InterPro" id="IPR018060">
    <property type="entry name" value="HTH_AraC"/>
</dbReference>
<keyword evidence="5" id="KW-1185">Reference proteome</keyword>
<dbReference type="CDD" id="cd03138">
    <property type="entry name" value="GATase1_AraC_2"/>
    <property type="match status" value="1"/>
</dbReference>
<evidence type="ECO:0000313" key="5">
    <source>
        <dbReference type="Proteomes" id="UP000192042"/>
    </source>
</evidence>
<keyword evidence="2" id="KW-0804">Transcription</keyword>
<reference evidence="4 5" key="1">
    <citation type="submission" date="2017-03" db="EMBL/GenBank/DDBJ databases">
        <authorList>
            <person name="Afonso C.L."/>
            <person name="Miller P.J."/>
            <person name="Scott M.A."/>
            <person name="Spackman E."/>
            <person name="Goraichik I."/>
            <person name="Dimitrov K.M."/>
            <person name="Suarez D.L."/>
            <person name="Swayne D.E."/>
        </authorList>
    </citation>
    <scope>NUCLEOTIDE SEQUENCE [LARGE SCALE GENOMIC DNA]</scope>
    <source>
        <strain evidence="4">Genome sequencing of Nitrospira japonica strain NJ11</strain>
    </source>
</reference>
<dbReference type="PANTHER" id="PTHR43130:SF11">
    <property type="entry name" value="TRANSCRIPTIONAL REGULATORY PROTEIN"/>
    <property type="match status" value="1"/>
</dbReference>
<name>A0A1W1I6Q0_9BACT</name>
<protein>
    <submittedName>
        <fullName evidence="4">Helix-turn-helix domain-containing protein AraC type</fullName>
    </submittedName>
</protein>
<dbReference type="InterPro" id="IPR009057">
    <property type="entry name" value="Homeodomain-like_sf"/>
</dbReference>
<dbReference type="Gene3D" id="1.10.10.60">
    <property type="entry name" value="Homeodomain-like"/>
    <property type="match status" value="1"/>
</dbReference>
<dbReference type="InterPro" id="IPR052158">
    <property type="entry name" value="INH-QAR"/>
</dbReference>
<dbReference type="OrthoDB" id="9803764at2"/>
<dbReference type="KEGG" id="nja:NSJP_2541"/>